<evidence type="ECO:0000256" key="1">
    <source>
        <dbReference type="ARBA" id="ARBA00022801"/>
    </source>
</evidence>
<feature type="domain" description="Alpha/beta hydrolase fold-3" evidence="4">
    <location>
        <begin position="458"/>
        <end position="552"/>
    </location>
</feature>
<feature type="compositionally biased region" description="Polar residues" evidence="2">
    <location>
        <begin position="357"/>
        <end position="368"/>
    </location>
</feature>
<keyword evidence="1" id="KW-0378">Hydrolase</keyword>
<feature type="region of interest" description="Disordered" evidence="2">
    <location>
        <begin position="255"/>
        <end position="276"/>
    </location>
</feature>
<feature type="compositionally biased region" description="Polar residues" evidence="2">
    <location>
        <begin position="259"/>
        <end position="269"/>
    </location>
</feature>
<evidence type="ECO:0000259" key="4">
    <source>
        <dbReference type="Pfam" id="PF07859"/>
    </source>
</evidence>
<dbReference type="SUPFAM" id="SSF53474">
    <property type="entry name" value="alpha/beta-Hydrolases"/>
    <property type="match status" value="1"/>
</dbReference>
<dbReference type="InterPro" id="IPR013094">
    <property type="entry name" value="AB_hydrolase_3"/>
</dbReference>
<sequence length="659" mass="73393">MTVGINCRNLIESSRGLRASECRFRQLGLSGQNDRFHNRHEFTCDIGSGPLARPLDLSFFFLSTPIAFLATIYPDVSGVGGSNLQLLRHAEAQQHFSSSQLTTIYSHFSRHPVYSHHEYLPWAHEPWKSLYVLQRVLSTLILVPFWILYYAILPRSFRPRPSWSLKQIVAVKFTKRIYRVTEVAGVTWGTRDPTTSPDESALRETRFVWVPPLSDELRHGIVDDKLVQCKKVGTYIWPKEPLRTSSMHCALRAEKAQRGASTSPMSSDGSCTSSNSIPSNSVANIDIEAAAAHPAPRMIGLYLHGGGYCHMSAHEHSGTSRIPRRLLVLRTNCLKRFTLSNTAFSSTLPCQLHYKTQPPSMHTSSRTTSVHRRAQTASTAIPRPRGPTPCPRRCPPTVVDIDSNPITEALRSANHPASLPCRSSATADEVTLGGNDALPAGGPRGGDGVLKPATRRPKVILIGDSAGGNLILALARWIRDQGVLPAPDGMLLLSPSCDPSHTLPQVPASYRPRPHASTDYLLDTAEPRAVLQRAFLGHHPAEMVYSPYISPASDWVLSVFHNTQCEGIARTNPFIRAPEGHGLFTSFPRALVVVGDAERLEREIIAMERGMERDGVRVRLVWVPDGVHDVLIMKYWDENVREEVWRQIRMWIEEVAREE</sequence>
<gene>
    <name evidence="5" type="ORF">EW146_g4456</name>
</gene>
<accession>A0A4S4LV15</accession>
<feature type="region of interest" description="Disordered" evidence="2">
    <location>
        <begin position="356"/>
        <end position="396"/>
    </location>
</feature>
<comment type="caution">
    <text evidence="5">The sequence shown here is derived from an EMBL/GenBank/DDBJ whole genome shotgun (WGS) entry which is preliminary data.</text>
</comment>
<evidence type="ECO:0000313" key="6">
    <source>
        <dbReference type="Proteomes" id="UP000310158"/>
    </source>
</evidence>
<evidence type="ECO:0000256" key="2">
    <source>
        <dbReference type="SAM" id="MobiDB-lite"/>
    </source>
</evidence>
<organism evidence="5 6">
    <name type="scientific">Bondarzewia mesenterica</name>
    <dbReference type="NCBI Taxonomy" id="1095465"/>
    <lineage>
        <taxon>Eukaryota</taxon>
        <taxon>Fungi</taxon>
        <taxon>Dikarya</taxon>
        <taxon>Basidiomycota</taxon>
        <taxon>Agaricomycotina</taxon>
        <taxon>Agaricomycetes</taxon>
        <taxon>Russulales</taxon>
        <taxon>Bondarzewiaceae</taxon>
        <taxon>Bondarzewia</taxon>
    </lineage>
</organism>
<dbReference type="PANTHER" id="PTHR48081:SF31">
    <property type="entry name" value="STERYL ACETYL HYDROLASE MUG81-RELATED"/>
    <property type="match status" value="1"/>
</dbReference>
<dbReference type="Gene3D" id="3.40.50.1820">
    <property type="entry name" value="alpha/beta hydrolase"/>
    <property type="match status" value="1"/>
</dbReference>
<keyword evidence="3" id="KW-1133">Transmembrane helix</keyword>
<dbReference type="InterPro" id="IPR029058">
    <property type="entry name" value="AB_hydrolase_fold"/>
</dbReference>
<dbReference type="OrthoDB" id="2152029at2759"/>
<dbReference type="PANTHER" id="PTHR48081">
    <property type="entry name" value="AB HYDROLASE SUPERFAMILY PROTEIN C4A8.06C"/>
    <property type="match status" value="1"/>
</dbReference>
<keyword evidence="3" id="KW-0812">Transmembrane</keyword>
<keyword evidence="6" id="KW-1185">Reference proteome</keyword>
<proteinExistence type="predicted"/>
<evidence type="ECO:0000313" key="5">
    <source>
        <dbReference type="EMBL" id="THH16135.1"/>
    </source>
</evidence>
<feature type="compositionally biased region" description="Pro residues" evidence="2">
    <location>
        <begin position="384"/>
        <end position="394"/>
    </location>
</feature>
<keyword evidence="3" id="KW-0472">Membrane</keyword>
<protein>
    <recommendedName>
        <fullName evidence="4">Alpha/beta hydrolase fold-3 domain-containing protein</fullName>
    </recommendedName>
</protein>
<dbReference type="AlphaFoldDB" id="A0A4S4LV15"/>
<evidence type="ECO:0000256" key="3">
    <source>
        <dbReference type="SAM" id="Phobius"/>
    </source>
</evidence>
<dbReference type="Pfam" id="PF07859">
    <property type="entry name" value="Abhydrolase_3"/>
    <property type="match status" value="1"/>
</dbReference>
<dbReference type="GO" id="GO:0016787">
    <property type="term" value="F:hydrolase activity"/>
    <property type="evidence" value="ECO:0007669"/>
    <property type="project" value="UniProtKB-KW"/>
</dbReference>
<reference evidence="5 6" key="1">
    <citation type="submission" date="2019-02" db="EMBL/GenBank/DDBJ databases">
        <title>Genome sequencing of the rare red list fungi Bondarzewia mesenterica.</title>
        <authorList>
            <person name="Buettner E."/>
            <person name="Kellner H."/>
        </authorList>
    </citation>
    <scope>NUCLEOTIDE SEQUENCE [LARGE SCALE GENOMIC DNA]</scope>
    <source>
        <strain evidence="5 6">DSM 108281</strain>
    </source>
</reference>
<dbReference type="EMBL" id="SGPL01000173">
    <property type="protein sequence ID" value="THH16135.1"/>
    <property type="molecule type" value="Genomic_DNA"/>
</dbReference>
<dbReference type="InterPro" id="IPR050300">
    <property type="entry name" value="GDXG_lipolytic_enzyme"/>
</dbReference>
<feature type="transmembrane region" description="Helical" evidence="3">
    <location>
        <begin position="132"/>
        <end position="152"/>
    </location>
</feature>
<name>A0A4S4LV15_9AGAM</name>
<dbReference type="Proteomes" id="UP000310158">
    <property type="component" value="Unassembled WGS sequence"/>
</dbReference>